<dbReference type="EMBL" id="SADE01000002">
    <property type="protein sequence ID" value="RVU36281.1"/>
    <property type="molecule type" value="Genomic_DNA"/>
</dbReference>
<dbReference type="Gene3D" id="3.20.20.370">
    <property type="entry name" value="Glycoside hydrolase/deacetylase"/>
    <property type="match status" value="1"/>
</dbReference>
<gene>
    <name evidence="6" type="ORF">EOI86_13785</name>
</gene>
<proteinExistence type="inferred from homology"/>
<dbReference type="Pfam" id="PF01522">
    <property type="entry name" value="Polysacc_deac_1"/>
    <property type="match status" value="1"/>
</dbReference>
<dbReference type="SUPFAM" id="SSF88713">
    <property type="entry name" value="Glycoside hydrolase/deacetylase"/>
    <property type="match status" value="1"/>
</dbReference>
<evidence type="ECO:0000259" key="5">
    <source>
        <dbReference type="PROSITE" id="PS51677"/>
    </source>
</evidence>
<evidence type="ECO:0000256" key="1">
    <source>
        <dbReference type="ARBA" id="ARBA00003236"/>
    </source>
</evidence>
<dbReference type="AlphaFoldDB" id="A0A437QP18"/>
<reference evidence="7" key="1">
    <citation type="submission" date="2019-01" db="EMBL/GenBank/DDBJ databases">
        <title>Gri0909 isolated from a small marine red alga.</title>
        <authorList>
            <person name="Kim J."/>
            <person name="Jeong S.E."/>
            <person name="Jeon C.O."/>
        </authorList>
    </citation>
    <scope>NUCLEOTIDE SEQUENCE [LARGE SCALE GENOMIC DNA]</scope>
    <source>
        <strain evidence="7">Gri0909</strain>
    </source>
</reference>
<organism evidence="6 7">
    <name type="scientific">Hwanghaeella grinnelliae</name>
    <dbReference type="NCBI Taxonomy" id="2500179"/>
    <lineage>
        <taxon>Bacteria</taxon>
        <taxon>Pseudomonadati</taxon>
        <taxon>Pseudomonadota</taxon>
        <taxon>Alphaproteobacteria</taxon>
        <taxon>Rhodospirillales</taxon>
        <taxon>Rhodospirillaceae</taxon>
        <taxon>Hwanghaeella</taxon>
    </lineage>
</organism>
<dbReference type="PANTHER" id="PTHR43123:SF4">
    <property type="entry name" value="POLYSACCHARIDE DEACETYLASE"/>
    <property type="match status" value="1"/>
</dbReference>
<keyword evidence="7" id="KW-1185">Reference proteome</keyword>
<dbReference type="Proteomes" id="UP000287447">
    <property type="component" value="Unassembled WGS sequence"/>
</dbReference>
<evidence type="ECO:0000256" key="2">
    <source>
        <dbReference type="ARBA" id="ARBA00010973"/>
    </source>
</evidence>
<comment type="similarity">
    <text evidence="2">Belongs to the polysaccharide deacetylase family.</text>
</comment>
<dbReference type="RefSeq" id="WP_127765757.1">
    <property type="nucleotide sequence ID" value="NZ_SADE01000002.1"/>
</dbReference>
<sequence length="301" mass="33668">MNGPTRDFLGYADAAPFADWPEGARIAVNFCINYEEGGELSVLEGDAHSETRISDVAVPPVDGGRDLNIESSYEYGSRVGYWRLLRAFTDRGLNATVNLVGRAGEVNPRALSAMMDAGFDLHPHGWRWIDYAKLSRAEEAAMIAKSITQVRDLTGAAPLGYYAGMPSMNTRALVREAGFLYSSDVNNDDLPYWSPDHPGLLLVPYALDTNDSRFGRDGGGYVLGEEFFIYLRDTFDQLYAEGGDRPKMITVGLHARLLGRPGRIGALHRILDHMMKQDHVWIARRDDIARHWQQRHPDPRT</sequence>
<accession>A0A437QP18</accession>
<evidence type="ECO:0000313" key="6">
    <source>
        <dbReference type="EMBL" id="RVU36281.1"/>
    </source>
</evidence>
<dbReference type="GO" id="GO:0016810">
    <property type="term" value="F:hydrolase activity, acting on carbon-nitrogen (but not peptide) bonds"/>
    <property type="evidence" value="ECO:0007669"/>
    <property type="project" value="InterPro"/>
</dbReference>
<dbReference type="InterPro" id="IPR002509">
    <property type="entry name" value="NODB_dom"/>
</dbReference>
<dbReference type="GO" id="GO:0005975">
    <property type="term" value="P:carbohydrate metabolic process"/>
    <property type="evidence" value="ECO:0007669"/>
    <property type="project" value="InterPro"/>
</dbReference>
<comment type="function">
    <text evidence="1">Is involved in generating a small heat-stable compound (Nod), an acylated oligomer of N-acetylglucosamine, that stimulates mitosis in various plant protoplasts.</text>
</comment>
<dbReference type="PROSITE" id="PS51677">
    <property type="entry name" value="NODB"/>
    <property type="match status" value="1"/>
</dbReference>
<comment type="caution">
    <text evidence="6">The sequence shown here is derived from an EMBL/GenBank/DDBJ whole genome shotgun (WGS) entry which is preliminary data.</text>
</comment>
<dbReference type="PANTHER" id="PTHR43123">
    <property type="entry name" value="POLYSACCHARIDE DEACETYLASE-RELATED"/>
    <property type="match status" value="1"/>
</dbReference>
<evidence type="ECO:0000256" key="4">
    <source>
        <dbReference type="ARBA" id="ARBA00032976"/>
    </source>
</evidence>
<evidence type="ECO:0000313" key="7">
    <source>
        <dbReference type="Proteomes" id="UP000287447"/>
    </source>
</evidence>
<dbReference type="OrthoDB" id="9787041at2"/>
<feature type="domain" description="NodB homology" evidence="5">
    <location>
        <begin position="67"/>
        <end position="283"/>
    </location>
</feature>
<evidence type="ECO:0000256" key="3">
    <source>
        <dbReference type="ARBA" id="ARBA00020071"/>
    </source>
</evidence>
<dbReference type="InterPro" id="IPR011330">
    <property type="entry name" value="Glyco_hydro/deAcase_b/a-brl"/>
</dbReference>
<name>A0A437QP18_9PROT</name>
<protein>
    <recommendedName>
        <fullName evidence="3">Chitooligosaccharide deacetylase</fullName>
    </recommendedName>
    <alternativeName>
        <fullName evidence="4">Nodulation protein B</fullName>
    </alternativeName>
</protein>